<feature type="domain" description="Cytochrome P460" evidence="2">
    <location>
        <begin position="32"/>
        <end position="158"/>
    </location>
</feature>
<feature type="signal peptide" evidence="1">
    <location>
        <begin position="1"/>
        <end position="21"/>
    </location>
</feature>
<dbReference type="Gene3D" id="3.50.70.20">
    <property type="entry name" value="Cytochrome P460"/>
    <property type="match status" value="1"/>
</dbReference>
<keyword evidence="1" id="KW-0732">Signal</keyword>
<organism evidence="3 4">
    <name type="scientific">Aromatoleum petrolei</name>
    <dbReference type="NCBI Taxonomy" id="76116"/>
    <lineage>
        <taxon>Bacteria</taxon>
        <taxon>Pseudomonadati</taxon>
        <taxon>Pseudomonadota</taxon>
        <taxon>Betaproteobacteria</taxon>
        <taxon>Rhodocyclales</taxon>
        <taxon>Rhodocyclaceae</taxon>
        <taxon>Aromatoleum</taxon>
    </lineage>
</organism>
<dbReference type="InterPro" id="IPR038142">
    <property type="entry name" value="Cytochrome_P460_sp"/>
</dbReference>
<evidence type="ECO:0000313" key="3">
    <source>
        <dbReference type="EMBL" id="NMF88341.1"/>
    </source>
</evidence>
<sequence length="164" mass="17930">MSRRFPLLAGALLCAAASASSTDPAPNGIQLPEGYRQWQVLSVHQRSDNNTLRAVLGNEAAAKAAREGRTNPWPDGAILGKLVWKAVKHDRWDTALAPGDFVHAEFMVKDSVKYAATGGWGFARWLGKAQKPYGADANFVQECFGCHQPVKDRDFVFTHPAELP</sequence>
<feature type="chain" id="PRO_5046796660" evidence="1">
    <location>
        <begin position="22"/>
        <end position="164"/>
    </location>
</feature>
<evidence type="ECO:0000313" key="4">
    <source>
        <dbReference type="Proteomes" id="UP000652074"/>
    </source>
</evidence>
<reference evidence="3 4" key="1">
    <citation type="submission" date="2019-12" db="EMBL/GenBank/DDBJ databases">
        <title>Comparative genomics gives insights into the taxonomy of the Azoarcus-Aromatoleum group and reveals separate origins of nif in the plant-associated Azoarcus and non-plant-associated Aromatoleum sub-groups.</title>
        <authorList>
            <person name="Lafos M."/>
            <person name="Maluk M."/>
            <person name="Batista M."/>
            <person name="Junghare M."/>
            <person name="Carmona M."/>
            <person name="Faoro H."/>
            <person name="Cruz L.M."/>
            <person name="Battistoni F."/>
            <person name="De Souza E."/>
            <person name="Pedrosa F."/>
            <person name="Chen W.-M."/>
            <person name="Poole P.S."/>
            <person name="Dixon R.A."/>
            <person name="James E.K."/>
        </authorList>
    </citation>
    <scope>NUCLEOTIDE SEQUENCE [LARGE SCALE GENOMIC DNA]</scope>
    <source>
        <strain evidence="3 4">ToN1</strain>
    </source>
</reference>
<dbReference type="CDD" id="cd20753">
    <property type="entry name" value="cyt_P460_Mc-like"/>
    <property type="match status" value="1"/>
</dbReference>
<accession>A0ABX1MMB9</accession>
<evidence type="ECO:0000256" key="1">
    <source>
        <dbReference type="SAM" id="SignalP"/>
    </source>
</evidence>
<dbReference type="RefSeq" id="WP_169205766.1">
    <property type="nucleotide sequence ID" value="NZ_CP059560.1"/>
</dbReference>
<dbReference type="EMBL" id="WTVR01000012">
    <property type="protein sequence ID" value="NMF88341.1"/>
    <property type="molecule type" value="Genomic_DNA"/>
</dbReference>
<dbReference type="InterPro" id="IPR032033">
    <property type="entry name" value="Cytochrome_P460"/>
</dbReference>
<proteinExistence type="predicted"/>
<name>A0ABX1MMB9_9RHOO</name>
<keyword evidence="4" id="KW-1185">Reference proteome</keyword>
<gene>
    <name evidence="3" type="ORF">GPA26_07570</name>
</gene>
<dbReference type="Pfam" id="PF16694">
    <property type="entry name" value="Cytochrome_P460"/>
    <property type="match status" value="1"/>
</dbReference>
<evidence type="ECO:0000259" key="2">
    <source>
        <dbReference type="Pfam" id="PF16694"/>
    </source>
</evidence>
<comment type="caution">
    <text evidence="3">The sequence shown here is derived from an EMBL/GenBank/DDBJ whole genome shotgun (WGS) entry which is preliminary data.</text>
</comment>
<dbReference type="Proteomes" id="UP000652074">
    <property type="component" value="Unassembled WGS sequence"/>
</dbReference>
<protein>
    <submittedName>
        <fullName evidence="3">Cytochrome P460</fullName>
    </submittedName>
</protein>